<evidence type="ECO:0000256" key="1">
    <source>
        <dbReference type="SAM" id="MobiDB-lite"/>
    </source>
</evidence>
<keyword evidence="3" id="KW-1185">Reference proteome</keyword>
<reference evidence="2 3" key="2">
    <citation type="submission" date="2018-11" db="EMBL/GenBank/DDBJ databases">
        <authorList>
            <consortium name="Pathogen Informatics"/>
        </authorList>
    </citation>
    <scope>NUCLEOTIDE SEQUENCE [LARGE SCALE GENOMIC DNA]</scope>
</reference>
<dbReference type="Proteomes" id="UP000271162">
    <property type="component" value="Unassembled WGS sequence"/>
</dbReference>
<name>A0A0N4XFG2_NIPBR</name>
<reference evidence="4" key="1">
    <citation type="submission" date="2017-02" db="UniProtKB">
        <authorList>
            <consortium name="WormBaseParasite"/>
        </authorList>
    </citation>
    <scope>IDENTIFICATION</scope>
</reference>
<protein>
    <submittedName>
        <fullName evidence="2 4">Uncharacterized protein</fullName>
    </submittedName>
</protein>
<evidence type="ECO:0000313" key="2">
    <source>
        <dbReference type="EMBL" id="VDL64600.1"/>
    </source>
</evidence>
<dbReference type="AlphaFoldDB" id="A0A0N4XFG2"/>
<evidence type="ECO:0000313" key="4">
    <source>
        <dbReference type="WBParaSite" id="NBR_0000126401-mRNA-1"/>
    </source>
</evidence>
<gene>
    <name evidence="2" type="ORF">NBR_LOCUS1265</name>
</gene>
<dbReference type="WBParaSite" id="NBR_0000126401-mRNA-1">
    <property type="protein sequence ID" value="NBR_0000126401-mRNA-1"/>
    <property type="gene ID" value="NBR_0000126401"/>
</dbReference>
<proteinExistence type="predicted"/>
<organism evidence="4">
    <name type="scientific">Nippostrongylus brasiliensis</name>
    <name type="common">Rat hookworm</name>
    <dbReference type="NCBI Taxonomy" id="27835"/>
    <lineage>
        <taxon>Eukaryota</taxon>
        <taxon>Metazoa</taxon>
        <taxon>Ecdysozoa</taxon>
        <taxon>Nematoda</taxon>
        <taxon>Chromadorea</taxon>
        <taxon>Rhabditida</taxon>
        <taxon>Rhabditina</taxon>
        <taxon>Rhabditomorpha</taxon>
        <taxon>Strongyloidea</taxon>
        <taxon>Heligmosomidae</taxon>
        <taxon>Nippostrongylus</taxon>
    </lineage>
</organism>
<evidence type="ECO:0000313" key="3">
    <source>
        <dbReference type="Proteomes" id="UP000271162"/>
    </source>
</evidence>
<feature type="compositionally biased region" description="Basic and acidic residues" evidence="1">
    <location>
        <begin position="50"/>
        <end position="67"/>
    </location>
</feature>
<feature type="region of interest" description="Disordered" evidence="1">
    <location>
        <begin position="26"/>
        <end position="67"/>
    </location>
</feature>
<sequence length="67" mass="7499">MRINYVHAHPIQENSRHAPTDIYGLIMDMHTSPSPPSTTPAEQLPVQEGRGVKPEAATRAEKRPQRT</sequence>
<dbReference type="EMBL" id="UYSL01000921">
    <property type="protein sequence ID" value="VDL64600.1"/>
    <property type="molecule type" value="Genomic_DNA"/>
</dbReference>
<accession>A0A0N4XFG2</accession>